<comment type="caution">
    <text evidence="1">The sequence shown here is derived from an EMBL/GenBank/DDBJ whole genome shotgun (WGS) entry which is preliminary data.</text>
</comment>
<sequence>MPKKLRKKYSNIGSEKGRVLSDIFGISALHLGLLHFCTYQNLHTRCENLSISTLTRAMASQETEEDAERKMTIT</sequence>
<reference evidence="1 2" key="1">
    <citation type="journal article" date="2021" name="BMC Genomics">
        <title>Datura genome reveals duplications of psychoactive alkaloid biosynthetic genes and high mutation rate following tissue culture.</title>
        <authorList>
            <person name="Rajewski A."/>
            <person name="Carter-House D."/>
            <person name="Stajich J."/>
            <person name="Litt A."/>
        </authorList>
    </citation>
    <scope>NUCLEOTIDE SEQUENCE [LARGE SCALE GENOMIC DNA]</scope>
    <source>
        <strain evidence="1">AR-01</strain>
    </source>
</reference>
<gene>
    <name evidence="1" type="ORF">HAX54_032686</name>
</gene>
<evidence type="ECO:0000313" key="1">
    <source>
        <dbReference type="EMBL" id="MCD9644468.1"/>
    </source>
</evidence>
<name>A0ABS8VE66_DATST</name>
<keyword evidence="2" id="KW-1185">Reference proteome</keyword>
<evidence type="ECO:0000313" key="2">
    <source>
        <dbReference type="Proteomes" id="UP000823775"/>
    </source>
</evidence>
<protein>
    <submittedName>
        <fullName evidence="1">Uncharacterized protein</fullName>
    </submittedName>
</protein>
<dbReference type="Proteomes" id="UP000823775">
    <property type="component" value="Unassembled WGS sequence"/>
</dbReference>
<organism evidence="1 2">
    <name type="scientific">Datura stramonium</name>
    <name type="common">Jimsonweed</name>
    <name type="synonym">Common thornapple</name>
    <dbReference type="NCBI Taxonomy" id="4076"/>
    <lineage>
        <taxon>Eukaryota</taxon>
        <taxon>Viridiplantae</taxon>
        <taxon>Streptophyta</taxon>
        <taxon>Embryophyta</taxon>
        <taxon>Tracheophyta</taxon>
        <taxon>Spermatophyta</taxon>
        <taxon>Magnoliopsida</taxon>
        <taxon>eudicotyledons</taxon>
        <taxon>Gunneridae</taxon>
        <taxon>Pentapetalae</taxon>
        <taxon>asterids</taxon>
        <taxon>lamiids</taxon>
        <taxon>Solanales</taxon>
        <taxon>Solanaceae</taxon>
        <taxon>Solanoideae</taxon>
        <taxon>Datureae</taxon>
        <taxon>Datura</taxon>
    </lineage>
</organism>
<accession>A0ABS8VE66</accession>
<proteinExistence type="predicted"/>
<dbReference type="EMBL" id="JACEIK010004161">
    <property type="protein sequence ID" value="MCD9644468.1"/>
    <property type="molecule type" value="Genomic_DNA"/>
</dbReference>